<gene>
    <name evidence="4" type="ORF">F7231_08180</name>
</gene>
<dbReference type="EMBL" id="WAEL01000002">
    <property type="protein sequence ID" value="NID10150.1"/>
    <property type="molecule type" value="Genomic_DNA"/>
</dbReference>
<dbReference type="PANTHER" id="PTHR30273:SF2">
    <property type="entry name" value="PROTEIN FECR"/>
    <property type="match status" value="1"/>
</dbReference>
<keyword evidence="5" id="KW-1185">Reference proteome</keyword>
<reference evidence="5" key="2">
    <citation type="submission" date="2023-07" db="EMBL/GenBank/DDBJ databases">
        <authorList>
            <person name="Jung D.-H."/>
        </authorList>
    </citation>
    <scope>NUCLEOTIDE SEQUENCE [LARGE SCALE GENOMIC DNA]</scope>
    <source>
        <strain evidence="5">JA-25</strain>
    </source>
</reference>
<accession>A0ABX0QCQ6</accession>
<dbReference type="Gene3D" id="3.55.50.30">
    <property type="match status" value="1"/>
</dbReference>
<keyword evidence="1" id="KW-0472">Membrane</keyword>
<dbReference type="InterPro" id="IPR006860">
    <property type="entry name" value="FecR"/>
</dbReference>
<dbReference type="Proteomes" id="UP000606008">
    <property type="component" value="Unassembled WGS sequence"/>
</dbReference>
<evidence type="ECO:0000259" key="3">
    <source>
        <dbReference type="Pfam" id="PF16344"/>
    </source>
</evidence>
<reference evidence="5" key="1">
    <citation type="submission" date="2019-09" db="EMBL/GenBank/DDBJ databases">
        <authorList>
            <person name="Jung D.-H."/>
        </authorList>
    </citation>
    <scope>NUCLEOTIDE SEQUENCE [LARGE SCALE GENOMIC DNA]</scope>
    <source>
        <strain evidence="5">JA-25</strain>
    </source>
</reference>
<evidence type="ECO:0000313" key="5">
    <source>
        <dbReference type="Proteomes" id="UP000606008"/>
    </source>
</evidence>
<name>A0ABX0QCQ6_9BACT</name>
<dbReference type="PANTHER" id="PTHR30273">
    <property type="entry name" value="PERIPLASMIC SIGNAL SENSOR AND SIGMA FACTOR ACTIVATOR FECR-RELATED"/>
    <property type="match status" value="1"/>
</dbReference>
<feature type="domain" description="FecR protein" evidence="2">
    <location>
        <begin position="150"/>
        <end position="236"/>
    </location>
</feature>
<dbReference type="Pfam" id="PF16344">
    <property type="entry name" value="FecR_C"/>
    <property type="match status" value="1"/>
</dbReference>
<feature type="domain" description="Protein FecR C-terminal" evidence="3">
    <location>
        <begin position="290"/>
        <end position="357"/>
    </location>
</feature>
<keyword evidence="1" id="KW-1133">Transmembrane helix</keyword>
<dbReference type="Pfam" id="PF04773">
    <property type="entry name" value="FecR"/>
    <property type="match status" value="1"/>
</dbReference>
<dbReference type="InterPro" id="IPR032508">
    <property type="entry name" value="FecR_C"/>
</dbReference>
<organism evidence="4 5">
    <name type="scientific">Fibrivirga algicola</name>
    <dbReference type="NCBI Taxonomy" id="2950420"/>
    <lineage>
        <taxon>Bacteria</taxon>
        <taxon>Pseudomonadati</taxon>
        <taxon>Bacteroidota</taxon>
        <taxon>Cytophagia</taxon>
        <taxon>Cytophagales</taxon>
        <taxon>Spirosomataceae</taxon>
        <taxon>Fibrivirga</taxon>
    </lineage>
</organism>
<proteinExistence type="predicted"/>
<evidence type="ECO:0000256" key="1">
    <source>
        <dbReference type="SAM" id="Phobius"/>
    </source>
</evidence>
<comment type="caution">
    <text evidence="4">The sequence shown here is derived from an EMBL/GenBank/DDBJ whole genome shotgun (WGS) entry which is preliminary data.</text>
</comment>
<evidence type="ECO:0000313" key="4">
    <source>
        <dbReference type="EMBL" id="NID10150.1"/>
    </source>
</evidence>
<protein>
    <submittedName>
        <fullName evidence="4">FecR family protein</fullName>
    </submittedName>
</protein>
<dbReference type="InterPro" id="IPR012373">
    <property type="entry name" value="Ferrdict_sens_TM"/>
</dbReference>
<feature type="transmembrane region" description="Helical" evidence="1">
    <location>
        <begin position="101"/>
        <end position="120"/>
    </location>
</feature>
<dbReference type="Gene3D" id="2.60.120.1440">
    <property type="match status" value="1"/>
</dbReference>
<keyword evidence="1" id="KW-0812">Transmembrane</keyword>
<dbReference type="PIRSF" id="PIRSF018266">
    <property type="entry name" value="FecR"/>
    <property type="match status" value="1"/>
</dbReference>
<sequence>MNLAAMPDYSTFSAEDFASDPAFQTWVNTPTSDTNAFWHDWVQAHPDQAANIGLARQVVLNLHATYPPIPQQQIDHDIARLLERVRRQSSPPFQVTRSLGYRYWVAAASVVLALGVGWFVTQKTNLIRPTSIELQTINGEPVYQNEADGPLPVTLPDGSIVTLSARSTLRYTAAFGQKTRDVTLTGQAFFSVTRNEKVPFRVFTDELVTQVLGTSFRVSAYPEDRRSTVTVRTGKVAVYARAESENPLKRTVLSLTPNQVAEYSRKSHVLHKTLTIHPVPVNNVPAADAFVFDETPINDVFRRLEETYGIQIKYDANLLRDCALTASLGNENLNQKLTLICKGIEGRYQIVDGTIIIQSTGCR</sequence>
<dbReference type="RefSeq" id="WP_166691537.1">
    <property type="nucleotide sequence ID" value="NZ_WAEL01000002.1"/>
</dbReference>
<evidence type="ECO:0000259" key="2">
    <source>
        <dbReference type="Pfam" id="PF04773"/>
    </source>
</evidence>